<dbReference type="InterPro" id="IPR001387">
    <property type="entry name" value="Cro/C1-type_HTH"/>
</dbReference>
<evidence type="ECO:0000313" key="2">
    <source>
        <dbReference type="EMBL" id="HIV62009.1"/>
    </source>
</evidence>
<dbReference type="Pfam" id="PF13443">
    <property type="entry name" value="HTH_26"/>
    <property type="match status" value="1"/>
</dbReference>
<reference evidence="2" key="2">
    <citation type="submission" date="2021-04" db="EMBL/GenBank/DDBJ databases">
        <authorList>
            <person name="Gilroy R."/>
        </authorList>
    </citation>
    <scope>NUCLEOTIDE SEQUENCE</scope>
    <source>
        <strain evidence="2">CHK193-4272</strain>
    </source>
</reference>
<proteinExistence type="predicted"/>
<dbReference type="SUPFAM" id="SSF47413">
    <property type="entry name" value="lambda repressor-like DNA-binding domains"/>
    <property type="match status" value="1"/>
</dbReference>
<dbReference type="Gene3D" id="1.10.260.40">
    <property type="entry name" value="lambda repressor-like DNA-binding domains"/>
    <property type="match status" value="1"/>
</dbReference>
<feature type="domain" description="HTH cro/C1-type" evidence="1">
    <location>
        <begin position="11"/>
        <end position="66"/>
    </location>
</feature>
<dbReference type="Proteomes" id="UP000886808">
    <property type="component" value="Unassembled WGS sequence"/>
</dbReference>
<dbReference type="CDD" id="cd00093">
    <property type="entry name" value="HTH_XRE"/>
    <property type="match status" value="1"/>
</dbReference>
<comment type="caution">
    <text evidence="2">The sequence shown here is derived from an EMBL/GenBank/DDBJ whole genome shotgun (WGS) entry which is preliminary data.</text>
</comment>
<evidence type="ECO:0000313" key="3">
    <source>
        <dbReference type="Proteomes" id="UP000886808"/>
    </source>
</evidence>
<evidence type="ECO:0000259" key="1">
    <source>
        <dbReference type="PROSITE" id="PS50943"/>
    </source>
</evidence>
<dbReference type="AlphaFoldDB" id="A0A9D1THI0"/>
<accession>A0A9D1THI0</accession>
<organism evidence="2 3">
    <name type="scientific">Candidatus Butyricicoccus avistercoris</name>
    <dbReference type="NCBI Taxonomy" id="2838518"/>
    <lineage>
        <taxon>Bacteria</taxon>
        <taxon>Bacillati</taxon>
        <taxon>Bacillota</taxon>
        <taxon>Clostridia</taxon>
        <taxon>Eubacteriales</taxon>
        <taxon>Butyricicoccaceae</taxon>
        <taxon>Butyricicoccus</taxon>
    </lineage>
</organism>
<gene>
    <name evidence="2" type="ORF">H9746_04060</name>
</gene>
<dbReference type="PROSITE" id="PS50943">
    <property type="entry name" value="HTH_CROC1"/>
    <property type="match status" value="1"/>
</dbReference>
<name>A0A9D1THI0_9FIRM</name>
<dbReference type="EMBL" id="DXIE01000027">
    <property type="protein sequence ID" value="HIV62009.1"/>
    <property type="molecule type" value="Genomic_DNA"/>
</dbReference>
<dbReference type="GO" id="GO:0003677">
    <property type="term" value="F:DNA binding"/>
    <property type="evidence" value="ECO:0007669"/>
    <property type="project" value="InterPro"/>
</dbReference>
<sequence length="80" mass="8876">MNIGDAVKERILELCMENNISVNKLCSLSGVTQSTINNIVSGRNHSTTISTIKKLCDGLGITIEDFFTSELFRNLEQEVK</sequence>
<dbReference type="SMART" id="SM00530">
    <property type="entry name" value="HTH_XRE"/>
    <property type="match status" value="1"/>
</dbReference>
<protein>
    <submittedName>
        <fullName evidence="2">Helix-turn-helix domain-containing protein</fullName>
    </submittedName>
</protein>
<reference evidence="2" key="1">
    <citation type="journal article" date="2021" name="PeerJ">
        <title>Extensive microbial diversity within the chicken gut microbiome revealed by metagenomics and culture.</title>
        <authorList>
            <person name="Gilroy R."/>
            <person name="Ravi A."/>
            <person name="Getino M."/>
            <person name="Pursley I."/>
            <person name="Horton D.L."/>
            <person name="Alikhan N.F."/>
            <person name="Baker D."/>
            <person name="Gharbi K."/>
            <person name="Hall N."/>
            <person name="Watson M."/>
            <person name="Adriaenssens E.M."/>
            <person name="Foster-Nyarko E."/>
            <person name="Jarju S."/>
            <person name="Secka A."/>
            <person name="Antonio M."/>
            <person name="Oren A."/>
            <person name="Chaudhuri R.R."/>
            <person name="La Ragione R."/>
            <person name="Hildebrand F."/>
            <person name="Pallen M.J."/>
        </authorList>
    </citation>
    <scope>NUCLEOTIDE SEQUENCE</scope>
    <source>
        <strain evidence="2">CHK193-4272</strain>
    </source>
</reference>
<dbReference type="InterPro" id="IPR010982">
    <property type="entry name" value="Lambda_DNA-bd_dom_sf"/>
</dbReference>